<dbReference type="OrthoDB" id="2020758at2759"/>
<evidence type="ECO:0000259" key="10">
    <source>
        <dbReference type="PROSITE" id="PS50235"/>
    </source>
</evidence>
<dbReference type="AlphaFoldDB" id="A0A8H7VT33"/>
<keyword evidence="12" id="KW-1185">Reference proteome</keyword>
<keyword evidence="4" id="KW-0645">Protease</keyword>
<evidence type="ECO:0000256" key="1">
    <source>
        <dbReference type="ARBA" id="ARBA00000707"/>
    </source>
</evidence>
<evidence type="ECO:0000256" key="5">
    <source>
        <dbReference type="ARBA" id="ARBA00022786"/>
    </source>
</evidence>
<dbReference type="PANTHER" id="PTHR24006">
    <property type="entry name" value="UBIQUITIN CARBOXYL-TERMINAL HYDROLASE"/>
    <property type="match status" value="1"/>
</dbReference>
<keyword evidence="5" id="KW-0833">Ubl conjugation pathway</keyword>
<dbReference type="CDD" id="cd02662">
    <property type="entry name" value="Peptidase_C19F"/>
    <property type="match status" value="1"/>
</dbReference>
<feature type="compositionally biased region" description="Low complexity" evidence="8">
    <location>
        <begin position="556"/>
        <end position="571"/>
    </location>
</feature>
<dbReference type="GO" id="GO:0004843">
    <property type="term" value="F:cysteine-type deubiquitinase activity"/>
    <property type="evidence" value="ECO:0007669"/>
    <property type="project" value="UniProtKB-EC"/>
</dbReference>
<gene>
    <name evidence="11" type="ORF">INT45_002006</name>
</gene>
<evidence type="ECO:0000256" key="4">
    <source>
        <dbReference type="ARBA" id="ARBA00022670"/>
    </source>
</evidence>
<dbReference type="GO" id="GO:0016579">
    <property type="term" value="P:protein deubiquitination"/>
    <property type="evidence" value="ECO:0007669"/>
    <property type="project" value="InterPro"/>
</dbReference>
<proteinExistence type="inferred from homology"/>
<evidence type="ECO:0000256" key="9">
    <source>
        <dbReference type="SAM" id="Phobius"/>
    </source>
</evidence>
<protein>
    <recommendedName>
        <fullName evidence="3">ubiquitinyl hydrolase 1</fullName>
        <ecNumber evidence="3">3.4.19.12</ecNumber>
    </recommendedName>
</protein>
<name>A0A8H7VT33_9FUNG</name>
<dbReference type="EC" id="3.4.19.12" evidence="3"/>
<evidence type="ECO:0000256" key="3">
    <source>
        <dbReference type="ARBA" id="ARBA00012759"/>
    </source>
</evidence>
<dbReference type="Gene3D" id="3.90.70.10">
    <property type="entry name" value="Cysteine proteinases"/>
    <property type="match status" value="1"/>
</dbReference>
<evidence type="ECO:0000313" key="11">
    <source>
        <dbReference type="EMBL" id="KAG2227768.1"/>
    </source>
</evidence>
<reference evidence="11 12" key="1">
    <citation type="submission" date="2020-12" db="EMBL/GenBank/DDBJ databases">
        <title>Metabolic potential, ecology and presence of endohyphal bacteria is reflected in genomic diversity of Mucoromycotina.</title>
        <authorList>
            <person name="Muszewska A."/>
            <person name="Okrasinska A."/>
            <person name="Steczkiewicz K."/>
            <person name="Drgas O."/>
            <person name="Orlowska M."/>
            <person name="Perlinska-Lenart U."/>
            <person name="Aleksandrzak-Piekarczyk T."/>
            <person name="Szatraj K."/>
            <person name="Zielenkiewicz U."/>
            <person name="Pilsyk S."/>
            <person name="Malc E."/>
            <person name="Mieczkowski P."/>
            <person name="Kruszewska J.S."/>
            <person name="Biernat P."/>
            <person name="Pawlowska J."/>
        </authorList>
    </citation>
    <scope>NUCLEOTIDE SEQUENCE [LARGE SCALE GENOMIC DNA]</scope>
    <source>
        <strain evidence="11 12">CBS 142.35</strain>
    </source>
</reference>
<dbReference type="PANTHER" id="PTHR24006:SF888">
    <property type="entry name" value="UBIQUITIN CARBOXYL-TERMINAL HYDROLASE 30"/>
    <property type="match status" value="1"/>
</dbReference>
<dbReference type="PROSITE" id="PS00973">
    <property type="entry name" value="USP_2"/>
    <property type="match status" value="1"/>
</dbReference>
<keyword evidence="6" id="KW-0378">Hydrolase</keyword>
<evidence type="ECO:0000256" key="8">
    <source>
        <dbReference type="SAM" id="MobiDB-lite"/>
    </source>
</evidence>
<comment type="caution">
    <text evidence="11">The sequence shown here is derived from an EMBL/GenBank/DDBJ whole genome shotgun (WGS) entry which is preliminary data.</text>
</comment>
<feature type="transmembrane region" description="Helical" evidence="9">
    <location>
        <begin position="122"/>
        <end position="142"/>
    </location>
</feature>
<dbReference type="InterPro" id="IPR028889">
    <property type="entry name" value="USP"/>
</dbReference>
<evidence type="ECO:0000313" key="12">
    <source>
        <dbReference type="Proteomes" id="UP000646827"/>
    </source>
</evidence>
<accession>A0A8H7VT33</accession>
<dbReference type="InterPro" id="IPR001394">
    <property type="entry name" value="Peptidase_C19_UCH"/>
</dbReference>
<dbReference type="Proteomes" id="UP000646827">
    <property type="component" value="Unassembled WGS sequence"/>
</dbReference>
<evidence type="ECO:0000256" key="7">
    <source>
        <dbReference type="ARBA" id="ARBA00022807"/>
    </source>
</evidence>
<dbReference type="InterPro" id="IPR018200">
    <property type="entry name" value="USP_CS"/>
</dbReference>
<comment type="similarity">
    <text evidence="2">Belongs to the peptidase C19 family.</text>
</comment>
<evidence type="ECO:0000256" key="2">
    <source>
        <dbReference type="ARBA" id="ARBA00009085"/>
    </source>
</evidence>
<dbReference type="GO" id="GO:0006508">
    <property type="term" value="P:proteolysis"/>
    <property type="evidence" value="ECO:0007669"/>
    <property type="project" value="UniProtKB-KW"/>
</dbReference>
<feature type="transmembrane region" description="Helical" evidence="9">
    <location>
        <begin position="12"/>
        <end position="38"/>
    </location>
</feature>
<keyword evidence="9" id="KW-0812">Transmembrane</keyword>
<feature type="compositionally biased region" description="Polar residues" evidence="8">
    <location>
        <begin position="545"/>
        <end position="555"/>
    </location>
</feature>
<comment type="catalytic activity">
    <reaction evidence="1">
        <text>Thiol-dependent hydrolysis of ester, thioester, amide, peptide and isopeptide bonds formed by the C-terminal Gly of ubiquitin (a 76-residue protein attached to proteins as an intracellular targeting signal).</text>
        <dbReference type="EC" id="3.4.19.12"/>
    </reaction>
</comment>
<dbReference type="Pfam" id="PF00443">
    <property type="entry name" value="UCH"/>
    <property type="match status" value="1"/>
</dbReference>
<feature type="region of interest" description="Disordered" evidence="8">
    <location>
        <begin position="545"/>
        <end position="572"/>
    </location>
</feature>
<dbReference type="PROSITE" id="PS50235">
    <property type="entry name" value="USP_3"/>
    <property type="match status" value="1"/>
</dbReference>
<dbReference type="InterPro" id="IPR038765">
    <property type="entry name" value="Papain-like_cys_pep_sf"/>
</dbReference>
<feature type="domain" description="USP" evidence="10">
    <location>
        <begin position="97"/>
        <end position="518"/>
    </location>
</feature>
<keyword evidence="9" id="KW-0472">Membrane</keyword>
<keyword evidence="9" id="KW-1133">Transmembrane helix</keyword>
<dbReference type="GO" id="GO:0005634">
    <property type="term" value="C:nucleus"/>
    <property type="evidence" value="ECO:0007669"/>
    <property type="project" value="TreeGrafter"/>
</dbReference>
<organism evidence="11 12">
    <name type="scientific">Circinella minor</name>
    <dbReference type="NCBI Taxonomy" id="1195481"/>
    <lineage>
        <taxon>Eukaryota</taxon>
        <taxon>Fungi</taxon>
        <taxon>Fungi incertae sedis</taxon>
        <taxon>Mucoromycota</taxon>
        <taxon>Mucoromycotina</taxon>
        <taxon>Mucoromycetes</taxon>
        <taxon>Mucorales</taxon>
        <taxon>Lichtheimiaceae</taxon>
        <taxon>Circinella</taxon>
    </lineage>
</organism>
<dbReference type="InterPro" id="IPR050164">
    <property type="entry name" value="Peptidase_C19"/>
</dbReference>
<dbReference type="SUPFAM" id="SSF54001">
    <property type="entry name" value="Cysteine proteinases"/>
    <property type="match status" value="1"/>
</dbReference>
<dbReference type="EMBL" id="JAEPRB010000004">
    <property type="protein sequence ID" value="KAG2227768.1"/>
    <property type="molecule type" value="Genomic_DNA"/>
</dbReference>
<evidence type="ECO:0000256" key="6">
    <source>
        <dbReference type="ARBA" id="ARBA00022801"/>
    </source>
</evidence>
<keyword evidence="7" id="KW-0788">Thiol protease</keyword>
<dbReference type="GO" id="GO:0005829">
    <property type="term" value="C:cytosol"/>
    <property type="evidence" value="ECO:0007669"/>
    <property type="project" value="TreeGrafter"/>
</dbReference>
<sequence length="607" mass="68618">MLLSTTLEDIQYWLSEVYSCAQIFTAIAGLLAILLPILRSFAIYHQFSDAVSGVFEVAWQRIAWLLSPSSSTSLVTFPGEARVCLGRSDPNTAVLVAGLVNTKNSCFLNVVLQVSHKQQYCIITYTHNLQLIFLFLFIYFVFVLTRPPYSGFIFAGSLLKTIRQLSKPLRRHASFRPRDMVASLLSKRVIINREQQDAQELFQLIVGALDAEASSRNATILGGGLKFFTQTKQQFMHTATPFTGLLASRLSCIHCGYTAALRHFTFNNIQLTVPRAYTTTLDACLRQYTSIEYLKDATCRRCSLVHTLKTLEEQQIVKPKQKRKRLLEEIKSRIKSNRIEDEIDGIQCVKSPFSTKQVMFAKTPKILCLHLSRSAFHASGAVYKNTCQILFPEYLDLSSYTTNGNLCTQPKSPISSPSENTNSNKVNRTALASSTRYRLMSTIVHYGSHSYGHFVAFKRRILPKKCMCPNCQDDKSGPESWEDSQDEAWYRISDSKVDLCSFDVVIQSNPYMLLYELMDQDFHCEEEKKENEENEDVDDLMVAATSSNDLQDNTKSPSTTSPYTYSTSSSTQDAEEALRIANSLLMDDQNSHVTSHWSEARPIISIT</sequence>